<dbReference type="EMBL" id="JBANAX010000134">
    <property type="protein sequence ID" value="KAL1221221.1"/>
    <property type="molecule type" value="Genomic_DNA"/>
</dbReference>
<dbReference type="InterPro" id="IPR050232">
    <property type="entry name" value="FBL13/AtMIF1-like"/>
</dbReference>
<comment type="caution">
    <text evidence="2">The sequence shown here is derived from an EMBL/GenBank/DDBJ whole genome shotgun (WGS) entry which is preliminary data.</text>
</comment>
<dbReference type="SMART" id="SM00256">
    <property type="entry name" value="FBOX"/>
    <property type="match status" value="1"/>
</dbReference>
<dbReference type="InterPro" id="IPR001810">
    <property type="entry name" value="F-box_dom"/>
</dbReference>
<organism evidence="2 3">
    <name type="scientific">Cardamine amara subsp. amara</name>
    <dbReference type="NCBI Taxonomy" id="228776"/>
    <lineage>
        <taxon>Eukaryota</taxon>
        <taxon>Viridiplantae</taxon>
        <taxon>Streptophyta</taxon>
        <taxon>Embryophyta</taxon>
        <taxon>Tracheophyta</taxon>
        <taxon>Spermatophyta</taxon>
        <taxon>Magnoliopsida</taxon>
        <taxon>eudicotyledons</taxon>
        <taxon>Gunneridae</taxon>
        <taxon>Pentapetalae</taxon>
        <taxon>rosids</taxon>
        <taxon>malvids</taxon>
        <taxon>Brassicales</taxon>
        <taxon>Brassicaceae</taxon>
        <taxon>Cardamineae</taxon>
        <taxon>Cardamine</taxon>
    </lineage>
</organism>
<dbReference type="AlphaFoldDB" id="A0ABD1BVZ5"/>
<sequence length="481" mass="55534">MWRELLLVAWSVQVAYEVSKLLEQRSRRLMKKRAKICWDVGGEDRISALPDDLLVHILMFLPTKKVVATMILSKRWRFIWTMVPQLFYKEINHVTRKGFLGGLLDRLFGKQKRSVWRFLDESLQAHKAPILEKLVIELGPQCPIDVDVGKWIANAVERRVRVLSFELMWSAMPIRLPKSVYTCHTLYHLYLFDKILVDVPSPACLPSLQYLSIYSVVYKDEDSHVRLLSSCPNLKVLVVGRHHQDNVTNFIIKVPTLECLFYDSVELGALPNGSLVIDSPRIKRIFIRDYSGGSCSIENEPRFDKALIYVCCYPDNKFMRSLSSIICLELLLEVPTVACCNSINFSRLLECRIILQDVLDWLEPLMLLLQNSSILKVLLIHKVTDKHLLPLSWNQPSSVPGCLSSHLEIFEWKEYGGRSEEKEVVRYIFANSKCLKRAGIAMKSTRNPKDKKKMMVELESMSRVSTSSQLLFSTQFGRMDY</sequence>
<protein>
    <submittedName>
        <fullName evidence="2">F-box/FBD/LRR-repeat protein</fullName>
    </submittedName>
</protein>
<dbReference type="InterPro" id="IPR053781">
    <property type="entry name" value="F-box_AtFBL13-like"/>
</dbReference>
<dbReference type="InterPro" id="IPR036047">
    <property type="entry name" value="F-box-like_dom_sf"/>
</dbReference>
<dbReference type="Pfam" id="PF08387">
    <property type="entry name" value="FBD"/>
    <property type="match status" value="1"/>
</dbReference>
<dbReference type="SUPFAM" id="SSF81383">
    <property type="entry name" value="F-box domain"/>
    <property type="match status" value="1"/>
</dbReference>
<dbReference type="Proteomes" id="UP001558713">
    <property type="component" value="Unassembled WGS sequence"/>
</dbReference>
<dbReference type="PROSITE" id="PS50181">
    <property type="entry name" value="FBOX"/>
    <property type="match status" value="1"/>
</dbReference>
<dbReference type="SUPFAM" id="SSF52058">
    <property type="entry name" value="L domain-like"/>
    <property type="match status" value="1"/>
</dbReference>
<dbReference type="PANTHER" id="PTHR31900">
    <property type="entry name" value="F-BOX/RNI SUPERFAMILY PROTEIN-RELATED"/>
    <property type="match status" value="1"/>
</dbReference>
<accession>A0ABD1BVZ5</accession>
<dbReference type="Pfam" id="PF24758">
    <property type="entry name" value="LRR_At5g56370"/>
    <property type="match status" value="1"/>
</dbReference>
<evidence type="ECO:0000313" key="2">
    <source>
        <dbReference type="EMBL" id="KAL1221221.1"/>
    </source>
</evidence>
<dbReference type="PANTHER" id="PTHR31900:SF34">
    <property type="entry name" value="EMB|CAB62440.1-RELATED"/>
    <property type="match status" value="1"/>
</dbReference>
<reference evidence="2 3" key="1">
    <citation type="submission" date="2024-04" db="EMBL/GenBank/DDBJ databases">
        <title>Genome assembly C_amara_ONT_v2.</title>
        <authorList>
            <person name="Yant L."/>
            <person name="Moore C."/>
            <person name="Slenker M."/>
        </authorList>
    </citation>
    <scope>NUCLEOTIDE SEQUENCE [LARGE SCALE GENOMIC DNA]</scope>
    <source>
        <tissue evidence="2">Leaf</tissue>
    </source>
</reference>
<keyword evidence="3" id="KW-1185">Reference proteome</keyword>
<proteinExistence type="predicted"/>
<dbReference type="InterPro" id="IPR006566">
    <property type="entry name" value="FBD"/>
</dbReference>
<name>A0ABD1BVZ5_CARAN</name>
<evidence type="ECO:0000313" key="3">
    <source>
        <dbReference type="Proteomes" id="UP001558713"/>
    </source>
</evidence>
<feature type="domain" description="F-box" evidence="1">
    <location>
        <begin position="43"/>
        <end position="91"/>
    </location>
</feature>
<dbReference type="CDD" id="cd22160">
    <property type="entry name" value="F-box_AtFBL13-like"/>
    <property type="match status" value="1"/>
</dbReference>
<dbReference type="SMART" id="SM00579">
    <property type="entry name" value="FBD"/>
    <property type="match status" value="1"/>
</dbReference>
<gene>
    <name evidence="2" type="ORF">V5N11_011023</name>
</gene>
<dbReference type="Gene3D" id="1.20.1280.50">
    <property type="match status" value="1"/>
</dbReference>
<dbReference type="Pfam" id="PF00646">
    <property type="entry name" value="F-box"/>
    <property type="match status" value="1"/>
</dbReference>
<dbReference type="InterPro" id="IPR055411">
    <property type="entry name" value="LRR_FXL15/At3g58940/PEG3-like"/>
</dbReference>
<evidence type="ECO:0000259" key="1">
    <source>
        <dbReference type="PROSITE" id="PS50181"/>
    </source>
</evidence>